<evidence type="ECO:0000313" key="1">
    <source>
        <dbReference type="EMBL" id="RGD77194.1"/>
    </source>
</evidence>
<gene>
    <name evidence="1" type="ORF">DXB93_18130</name>
</gene>
<evidence type="ECO:0000313" key="2">
    <source>
        <dbReference type="Proteomes" id="UP000261032"/>
    </source>
</evidence>
<protein>
    <submittedName>
        <fullName evidence="1">Uncharacterized protein</fullName>
    </submittedName>
</protein>
<proteinExistence type="predicted"/>
<reference evidence="1 2" key="1">
    <citation type="submission" date="2018-08" db="EMBL/GenBank/DDBJ databases">
        <title>A genome reference for cultivated species of the human gut microbiota.</title>
        <authorList>
            <person name="Zou Y."/>
            <person name="Xue W."/>
            <person name="Luo G."/>
        </authorList>
    </citation>
    <scope>NUCLEOTIDE SEQUENCE [LARGE SCALE GENOMIC DNA]</scope>
    <source>
        <strain evidence="1 2">OM06-4</strain>
    </source>
</reference>
<sequence>MLQEAVLVKKDIVKIILTAVLMLLLVNCFDRPEKSKKSSSYKNEESEVLTDNNYYREQEVTEPMLFDYANLNYQSSTYDEETNTLVMKYVETNEKEGDDDYSIRAYEGKRKFKADIYKGETEYIQDDDLYYTEYQIRIVISDNTQFILEISRNNASYTVRCTAGSLVK</sequence>
<organism evidence="1 2">
    <name type="scientific">Thomasclavelia ramosa</name>
    <dbReference type="NCBI Taxonomy" id="1547"/>
    <lineage>
        <taxon>Bacteria</taxon>
        <taxon>Bacillati</taxon>
        <taxon>Bacillota</taxon>
        <taxon>Erysipelotrichia</taxon>
        <taxon>Erysipelotrichales</taxon>
        <taxon>Coprobacillaceae</taxon>
        <taxon>Thomasclavelia</taxon>
    </lineage>
</organism>
<dbReference type="AlphaFoldDB" id="A0A3E3E678"/>
<comment type="caution">
    <text evidence="1">The sequence shown here is derived from an EMBL/GenBank/DDBJ whole genome shotgun (WGS) entry which is preliminary data.</text>
</comment>
<name>A0A3E3E678_9FIRM</name>
<dbReference type="EMBL" id="QUSL01000059">
    <property type="protein sequence ID" value="RGD77194.1"/>
    <property type="molecule type" value="Genomic_DNA"/>
</dbReference>
<accession>A0A3E3E678</accession>
<dbReference type="Proteomes" id="UP000261032">
    <property type="component" value="Unassembled WGS sequence"/>
</dbReference>